<feature type="domain" description="Secretion system C-terminal sorting" evidence="5">
    <location>
        <begin position="732"/>
        <end position="800"/>
    </location>
</feature>
<evidence type="ECO:0000313" key="8">
    <source>
        <dbReference type="Proteomes" id="UP000199702"/>
    </source>
</evidence>
<proteinExistence type="predicted"/>
<dbReference type="Pfam" id="PF24595">
    <property type="entry name" value="DUF7619"/>
    <property type="match status" value="1"/>
</dbReference>
<protein>
    <submittedName>
        <fullName evidence="7">Conserved repeat domain-containing protein/Por secretion system C-terminal sorting domain-containing protein</fullName>
    </submittedName>
</protein>
<dbReference type="PROSITE" id="PS51450">
    <property type="entry name" value="LRR"/>
    <property type="match status" value="1"/>
</dbReference>
<keyword evidence="2 4" id="KW-0732">Signal</keyword>
<evidence type="ECO:0000256" key="2">
    <source>
        <dbReference type="ARBA" id="ARBA00022729"/>
    </source>
</evidence>
<dbReference type="AlphaFoldDB" id="A0A1H6VC44"/>
<accession>A0A1H6VC44</accession>
<keyword evidence="1" id="KW-0433">Leucine-rich repeat</keyword>
<dbReference type="InterPro" id="IPR032675">
    <property type="entry name" value="LRR_dom_sf"/>
</dbReference>
<dbReference type="STRING" id="402734.SAMN05660918_2180"/>
<gene>
    <name evidence="7" type="ORF">SAMN05660918_2180</name>
</gene>
<evidence type="ECO:0000259" key="5">
    <source>
        <dbReference type="Pfam" id="PF18962"/>
    </source>
</evidence>
<dbReference type="InterPro" id="IPR001611">
    <property type="entry name" value="Leu-rich_rpt"/>
</dbReference>
<evidence type="ECO:0000256" key="3">
    <source>
        <dbReference type="ARBA" id="ARBA00022737"/>
    </source>
</evidence>
<name>A0A1H6VC44_9FLAO</name>
<dbReference type="OrthoDB" id="1110367at2"/>
<feature type="chain" id="PRO_5011697210" evidence="4">
    <location>
        <begin position="19"/>
        <end position="802"/>
    </location>
</feature>
<dbReference type="SUPFAM" id="SSF52058">
    <property type="entry name" value="L domain-like"/>
    <property type="match status" value="1"/>
</dbReference>
<evidence type="ECO:0000256" key="4">
    <source>
        <dbReference type="SAM" id="SignalP"/>
    </source>
</evidence>
<reference evidence="8" key="1">
    <citation type="submission" date="2016-10" db="EMBL/GenBank/DDBJ databases">
        <authorList>
            <person name="Varghese N."/>
            <person name="Submissions S."/>
        </authorList>
    </citation>
    <scope>NUCLEOTIDE SEQUENCE [LARGE SCALE GENOMIC DNA]</scope>
    <source>
        <strain evidence="8">DSM 17934</strain>
    </source>
</reference>
<keyword evidence="3" id="KW-0677">Repeat</keyword>
<feature type="signal peptide" evidence="4">
    <location>
        <begin position="1"/>
        <end position="18"/>
    </location>
</feature>
<dbReference type="Gene3D" id="3.80.10.10">
    <property type="entry name" value="Ribonuclease Inhibitor"/>
    <property type="match status" value="1"/>
</dbReference>
<dbReference type="PANTHER" id="PTHR47566">
    <property type="match status" value="1"/>
</dbReference>
<dbReference type="Proteomes" id="UP000199702">
    <property type="component" value="Unassembled WGS sequence"/>
</dbReference>
<feature type="domain" description="DUF7619" evidence="6">
    <location>
        <begin position="584"/>
        <end position="715"/>
    </location>
</feature>
<dbReference type="NCBIfam" id="TIGR01451">
    <property type="entry name" value="B_ant_repeat"/>
    <property type="match status" value="1"/>
</dbReference>
<dbReference type="Pfam" id="PF18962">
    <property type="entry name" value="Por_Secre_tail"/>
    <property type="match status" value="1"/>
</dbReference>
<dbReference type="InterPro" id="IPR047589">
    <property type="entry name" value="DUF11_rpt"/>
</dbReference>
<dbReference type="InterPro" id="IPR052574">
    <property type="entry name" value="CDIRP"/>
</dbReference>
<dbReference type="NCBIfam" id="TIGR04183">
    <property type="entry name" value="Por_Secre_tail"/>
    <property type="match status" value="1"/>
</dbReference>
<sequence>MKKIYFLVTFLATFFTQAQIVNIPNSLFKAYLIGANTTNSRASIQIPNSYDGTVTSYNKIDTNSDGEIQVSEAILIKYLDLSSTFNDFSSIEGINSFSNLQFFNCELHALTSMDISGLTNLKWLKCRANLLTSLNISNLTNLTYLQCNGNPLTSLNINTLTNLKDLSCTNTQLTSLNISALTNLNSLNCSYNQLTNLDLSTLTNLKSLWCYNNQLTSLDVSNSPLLQNLECNDNLLTNLNVNGITTSMQYFKCNNNQLTNLNLSTINNIQYIYCDNNQLTNLDVSDFTFLYFNCSNNQLITLFLNNTGSSLTFNNNPNLAYVCVSENYISQVTSIVNDYGYSATCNVGSYCKFTPFGIYYTINGTNKIDVNNNGCDTIYPNLKYTITDGSITSNLISNNSGNYLIPVSAGTHTITPQLENPSYFTVFPTSASVTFPATPSPFVQNFCITPNGTHHDLEVVIIPLTPARPGFDATYKIKYKNKGNLSETATLVFNYNDSVLDFVSSTLAPNSQSTGSLSWNIGTITPSQNGEFIVTLNVNSPTETPAVNPGYVLNYSAVINGLNTDDTPIDNTFSLNQTVVNSFDPNDKTCLEGNTINPSMIGEYVHYKIRFENTGTFPAENIVVKDMIDTAKFDISTLQMTDASHACVTRISNPNKVEFIFENINLPFDDATNDGYVAFKIKTKNTLVVGSTISNLANIYFDYNFPIVTNTATSTFQVLQNDSFVFDNYFSVYPNPAKEVLNLKTKQDVTVYSLSIYSILGQQLQTITNPEQTIDVSNLKTGNYFIKIVTDKGISSSKFIKE</sequence>
<dbReference type="InterPro" id="IPR026444">
    <property type="entry name" value="Secre_tail"/>
</dbReference>
<dbReference type="EMBL" id="FNYA01000005">
    <property type="protein sequence ID" value="SEJ02153.1"/>
    <property type="molecule type" value="Genomic_DNA"/>
</dbReference>
<dbReference type="InterPro" id="IPR055353">
    <property type="entry name" value="DUF7619"/>
</dbReference>
<evidence type="ECO:0000259" key="6">
    <source>
        <dbReference type="Pfam" id="PF24595"/>
    </source>
</evidence>
<evidence type="ECO:0000256" key="1">
    <source>
        <dbReference type="ARBA" id="ARBA00022614"/>
    </source>
</evidence>
<evidence type="ECO:0000313" key="7">
    <source>
        <dbReference type="EMBL" id="SEJ02153.1"/>
    </source>
</evidence>
<keyword evidence="8" id="KW-1185">Reference proteome</keyword>
<dbReference type="RefSeq" id="WP_091313024.1">
    <property type="nucleotide sequence ID" value="NZ_CBCSJU010000006.1"/>
</dbReference>
<organism evidence="7 8">
    <name type="scientific">Flavobacterium terrigena</name>
    <dbReference type="NCBI Taxonomy" id="402734"/>
    <lineage>
        <taxon>Bacteria</taxon>
        <taxon>Pseudomonadati</taxon>
        <taxon>Bacteroidota</taxon>
        <taxon>Flavobacteriia</taxon>
        <taxon>Flavobacteriales</taxon>
        <taxon>Flavobacteriaceae</taxon>
        <taxon>Flavobacterium</taxon>
    </lineage>
</organism>
<dbReference type="GO" id="GO:0035591">
    <property type="term" value="F:signaling adaptor activity"/>
    <property type="evidence" value="ECO:0007669"/>
    <property type="project" value="TreeGrafter"/>
</dbReference>
<dbReference type="PANTHER" id="PTHR47566:SF1">
    <property type="entry name" value="PROTEIN NUD1"/>
    <property type="match status" value="1"/>
</dbReference>